<keyword evidence="6" id="KW-1185">Reference proteome</keyword>
<gene>
    <name evidence="5" type="ORF">PPRIM_AZ9-3.1.T0650010</name>
</gene>
<evidence type="ECO:0000256" key="3">
    <source>
        <dbReference type="PROSITE-ProRule" id="PRU00221"/>
    </source>
</evidence>
<dbReference type="SMART" id="SM00320">
    <property type="entry name" value="WD40"/>
    <property type="match status" value="4"/>
</dbReference>
<dbReference type="PROSITE" id="PS50082">
    <property type="entry name" value="WD_REPEATS_2"/>
    <property type="match status" value="3"/>
</dbReference>
<feature type="transmembrane region" description="Helical" evidence="4">
    <location>
        <begin position="248"/>
        <end position="266"/>
    </location>
</feature>
<keyword evidence="1 3" id="KW-0853">WD repeat</keyword>
<dbReference type="PROSITE" id="PS50294">
    <property type="entry name" value="WD_REPEATS_REGION"/>
    <property type="match status" value="3"/>
</dbReference>
<reference evidence="5" key="1">
    <citation type="submission" date="2021-01" db="EMBL/GenBank/DDBJ databases">
        <authorList>
            <consortium name="Genoscope - CEA"/>
            <person name="William W."/>
        </authorList>
    </citation>
    <scope>NUCLEOTIDE SEQUENCE</scope>
</reference>
<proteinExistence type="predicted"/>
<dbReference type="AlphaFoldDB" id="A0A8S1MVB3"/>
<dbReference type="Proteomes" id="UP000688137">
    <property type="component" value="Unassembled WGS sequence"/>
</dbReference>
<keyword evidence="4" id="KW-1133">Transmembrane helix</keyword>
<dbReference type="GO" id="GO:1990234">
    <property type="term" value="C:transferase complex"/>
    <property type="evidence" value="ECO:0007669"/>
    <property type="project" value="UniProtKB-ARBA"/>
</dbReference>
<accession>A0A8S1MVB3</accession>
<sequence length="434" mass="49710">MIVVRIIIPNKEPNNQIRTNLKISEDLCIFIISSSTHKFRWQIYLMWLKLTQFFSGNECRSEGKFIKILKLKLHHQFGANFVGSNLSGSQFENLDIRGINLNGAQLFNCTLNKMKIHELHQIDAHRSNVNSVSFSSDDITLSSGSADLFIRLQDIKRGQQKAKLDDHSSEVNSVCFSPDGKKLSSSKVNKQPNSIFIILIQIQYTSLLIVLHQHLLANRCQNNTIQNYNRQIQPCLSINLLFYRWQNIGIWLLLSFFNILFINGMLKKRQQQAKLDGHTKEIISVCISPDGNTLASCSFDNSIRQWDVKSGQQQAKLDGHTRNFRSVNFSPDRNTLNSGSKDQSIRLWKVKTGQEINSSDPYYKDLLKQFKIPLQQNSPISEDNINFFIFLVSNQITKLIISSQALFQAQGALILKGEFINQSGSFFLEDFKQK</sequence>
<evidence type="ECO:0000313" key="5">
    <source>
        <dbReference type="EMBL" id="CAD8081023.1"/>
    </source>
</evidence>
<dbReference type="PANTHER" id="PTHR22847">
    <property type="entry name" value="WD40 REPEAT PROTEIN"/>
    <property type="match status" value="1"/>
</dbReference>
<dbReference type="PANTHER" id="PTHR22847:SF637">
    <property type="entry name" value="WD REPEAT DOMAIN 5B"/>
    <property type="match status" value="1"/>
</dbReference>
<keyword evidence="4" id="KW-0812">Transmembrane</keyword>
<organism evidence="5 6">
    <name type="scientific">Paramecium primaurelia</name>
    <dbReference type="NCBI Taxonomy" id="5886"/>
    <lineage>
        <taxon>Eukaryota</taxon>
        <taxon>Sar</taxon>
        <taxon>Alveolata</taxon>
        <taxon>Ciliophora</taxon>
        <taxon>Intramacronucleata</taxon>
        <taxon>Oligohymenophorea</taxon>
        <taxon>Peniculida</taxon>
        <taxon>Parameciidae</taxon>
        <taxon>Paramecium</taxon>
    </lineage>
</organism>
<keyword evidence="4" id="KW-0472">Membrane</keyword>
<feature type="repeat" description="WD" evidence="3">
    <location>
        <begin position="122"/>
        <end position="163"/>
    </location>
</feature>
<feature type="repeat" description="WD" evidence="3">
    <location>
        <begin position="317"/>
        <end position="358"/>
    </location>
</feature>
<feature type="repeat" description="WD" evidence="3">
    <location>
        <begin position="275"/>
        <end position="316"/>
    </location>
</feature>
<evidence type="ECO:0000313" key="6">
    <source>
        <dbReference type="Proteomes" id="UP000688137"/>
    </source>
</evidence>
<dbReference type="EMBL" id="CAJJDM010000067">
    <property type="protein sequence ID" value="CAD8081023.1"/>
    <property type="molecule type" value="Genomic_DNA"/>
</dbReference>
<evidence type="ECO:0000256" key="4">
    <source>
        <dbReference type="SAM" id="Phobius"/>
    </source>
</evidence>
<dbReference type="Pfam" id="PF00400">
    <property type="entry name" value="WD40"/>
    <property type="match status" value="4"/>
</dbReference>
<evidence type="ECO:0000256" key="2">
    <source>
        <dbReference type="ARBA" id="ARBA00022737"/>
    </source>
</evidence>
<evidence type="ECO:0000256" key="1">
    <source>
        <dbReference type="ARBA" id="ARBA00022574"/>
    </source>
</evidence>
<protein>
    <submittedName>
        <fullName evidence="5">Uncharacterized protein</fullName>
    </submittedName>
</protein>
<dbReference type="InterPro" id="IPR001680">
    <property type="entry name" value="WD40_rpt"/>
</dbReference>
<keyword evidence="2" id="KW-0677">Repeat</keyword>
<comment type="caution">
    <text evidence="5">The sequence shown here is derived from an EMBL/GenBank/DDBJ whole genome shotgun (WGS) entry which is preliminary data.</text>
</comment>
<name>A0A8S1MVB3_PARPR</name>